<feature type="domain" description="BIG2" evidence="1">
    <location>
        <begin position="377"/>
        <end position="455"/>
    </location>
</feature>
<organism evidence="2 3">
    <name type="scientific">Blautia obeum</name>
    <dbReference type="NCBI Taxonomy" id="40520"/>
    <lineage>
        <taxon>Bacteria</taxon>
        <taxon>Bacillati</taxon>
        <taxon>Bacillota</taxon>
        <taxon>Clostridia</taxon>
        <taxon>Lachnospirales</taxon>
        <taxon>Lachnospiraceae</taxon>
        <taxon>Blautia</taxon>
    </lineage>
</organism>
<dbReference type="SUPFAM" id="SSF49373">
    <property type="entry name" value="Invasin/intimin cell-adhesion fragments"/>
    <property type="match status" value="1"/>
</dbReference>
<dbReference type="SMART" id="SM00635">
    <property type="entry name" value="BID_2"/>
    <property type="match status" value="1"/>
</dbReference>
<dbReference type="InterPro" id="IPR053139">
    <property type="entry name" value="Surface_bspA-like"/>
</dbReference>
<dbReference type="Gene3D" id="2.60.40.1080">
    <property type="match status" value="1"/>
</dbReference>
<sequence length="457" mass="49403">MYVGPFVATWEKIVDIRSILREGAFMFGKKIAILLSTAMILTGSCVSSVAVHAQTGYAAEYAQEASAAGVQSTAKLVAKGSCGSKAVYRLYSNGNLQIQGKGEVKVTDDFSYRSAMIKTVTVASGITGIGDRTFSDCRNMKRISLPGTLRSIGVRAFGDTAITRIKLPDGLKSIGAYAFYQSKLMSLDVPKTVTKIDEYAFSYCNNLESVSIPGSVKILPESLFEADMKLKKVTLGQGVSRIERAAFRHCGLTGVSFPDSVTVIGEGAFSFCPDLRKVSLPKKLTEIGNGVFSNCRKLGNITVPASVKKIRSHAFYDCLAMKKITILNSKTVIEKEAIGYNFNSGKNKTFVIAGKKGSTAQTYAKKNGFRFLNNTAAVRTAKMTGVPKTKTILRGKTYTIQAVTVPYYSDEKILFRSSDRRIATVNSKGVVKGIRKGTAVITVQSGAKKLNCKITVK</sequence>
<evidence type="ECO:0000313" key="3">
    <source>
        <dbReference type="Proteomes" id="UP000253208"/>
    </source>
</evidence>
<dbReference type="Proteomes" id="UP000253208">
    <property type="component" value="Unassembled WGS sequence"/>
</dbReference>
<dbReference type="Pfam" id="PF02368">
    <property type="entry name" value="Big_2"/>
    <property type="match status" value="1"/>
</dbReference>
<dbReference type="PANTHER" id="PTHR45661">
    <property type="entry name" value="SURFACE ANTIGEN"/>
    <property type="match status" value="1"/>
</dbReference>
<reference evidence="2 3" key="1">
    <citation type="submission" date="2018-02" db="EMBL/GenBank/DDBJ databases">
        <title>Complete genome sequencing of Faecalibacterium prausnitzii strains isolated from the human gut.</title>
        <authorList>
            <person name="Fitzgerald B.C."/>
            <person name="Shkoporov A.N."/>
            <person name="Ross P.R."/>
            <person name="Hill C."/>
        </authorList>
    </citation>
    <scope>NUCLEOTIDE SEQUENCE [LARGE SCALE GENOMIC DNA]</scope>
    <source>
        <strain evidence="2 3">APC942/31-1</strain>
    </source>
</reference>
<dbReference type="EMBL" id="PSQG01000007">
    <property type="protein sequence ID" value="RCH44598.1"/>
    <property type="molecule type" value="Genomic_DNA"/>
</dbReference>
<comment type="caution">
    <text evidence="2">The sequence shown here is derived from an EMBL/GenBank/DDBJ whole genome shotgun (WGS) entry which is preliminary data.</text>
</comment>
<dbReference type="Pfam" id="PF13306">
    <property type="entry name" value="LRR_5"/>
    <property type="match status" value="1"/>
</dbReference>
<dbReference type="SUPFAM" id="SSF52058">
    <property type="entry name" value="L domain-like"/>
    <property type="match status" value="1"/>
</dbReference>
<dbReference type="InterPro" id="IPR003343">
    <property type="entry name" value="Big_2"/>
</dbReference>
<dbReference type="InterPro" id="IPR008964">
    <property type="entry name" value="Invasin/intimin_cell_adhesion"/>
</dbReference>
<dbReference type="InterPro" id="IPR026906">
    <property type="entry name" value="LRR_5"/>
</dbReference>
<gene>
    <name evidence="2" type="ORF">C4886_06175</name>
</gene>
<dbReference type="AlphaFoldDB" id="A0A367G257"/>
<dbReference type="PANTHER" id="PTHR45661:SF3">
    <property type="entry name" value="IG-LIKE DOMAIN-CONTAINING PROTEIN"/>
    <property type="match status" value="1"/>
</dbReference>
<evidence type="ECO:0000259" key="1">
    <source>
        <dbReference type="SMART" id="SM00635"/>
    </source>
</evidence>
<protein>
    <recommendedName>
        <fullName evidence="1">BIG2 domain-containing protein</fullName>
    </recommendedName>
</protein>
<name>A0A367G257_9FIRM</name>
<accession>A0A367G257</accession>
<dbReference type="InterPro" id="IPR032675">
    <property type="entry name" value="LRR_dom_sf"/>
</dbReference>
<dbReference type="Gene3D" id="3.80.10.10">
    <property type="entry name" value="Ribonuclease Inhibitor"/>
    <property type="match status" value="1"/>
</dbReference>
<proteinExistence type="predicted"/>
<evidence type="ECO:0000313" key="2">
    <source>
        <dbReference type="EMBL" id="RCH44598.1"/>
    </source>
</evidence>